<evidence type="ECO:0000256" key="3">
    <source>
        <dbReference type="ARBA" id="ARBA00023204"/>
    </source>
</evidence>
<feature type="domain" description="DNA mismatch repair protein S5" evidence="6">
    <location>
        <begin position="209"/>
        <end position="327"/>
    </location>
</feature>
<dbReference type="InterPro" id="IPR014762">
    <property type="entry name" value="DNA_mismatch_repair_CS"/>
</dbReference>
<dbReference type="NCBIfam" id="TIGR00585">
    <property type="entry name" value="mutl"/>
    <property type="match status" value="1"/>
</dbReference>
<evidence type="ECO:0000313" key="7">
    <source>
        <dbReference type="EMBL" id="SHI70627.1"/>
    </source>
</evidence>
<dbReference type="InterPro" id="IPR014721">
    <property type="entry name" value="Ribsml_uS5_D2-typ_fold_subgr"/>
</dbReference>
<dbReference type="FunFam" id="3.30.565.10:FF:000003">
    <property type="entry name" value="DNA mismatch repair endonuclease MutL"/>
    <property type="match status" value="1"/>
</dbReference>
<dbReference type="InterPro" id="IPR042121">
    <property type="entry name" value="MutL_C_regsub"/>
</dbReference>
<evidence type="ECO:0000256" key="4">
    <source>
        <dbReference type="HAMAP-Rule" id="MF_00149"/>
    </source>
</evidence>
<dbReference type="SUPFAM" id="SSF55874">
    <property type="entry name" value="ATPase domain of HSP90 chaperone/DNA topoisomerase II/histidine kinase"/>
    <property type="match status" value="1"/>
</dbReference>
<dbReference type="GO" id="GO:0006298">
    <property type="term" value="P:mismatch repair"/>
    <property type="evidence" value="ECO:0007669"/>
    <property type="project" value="UniProtKB-UniRule"/>
</dbReference>
<protein>
    <recommendedName>
        <fullName evidence="4">DNA mismatch repair protein MutL</fullName>
    </recommendedName>
</protein>
<dbReference type="PANTHER" id="PTHR10073">
    <property type="entry name" value="DNA MISMATCH REPAIR PROTEIN MLH, PMS, MUTL"/>
    <property type="match status" value="1"/>
</dbReference>
<dbReference type="InterPro" id="IPR013507">
    <property type="entry name" value="DNA_mismatch_S5_2-like"/>
</dbReference>
<evidence type="ECO:0000256" key="2">
    <source>
        <dbReference type="ARBA" id="ARBA00022763"/>
    </source>
</evidence>
<dbReference type="CDD" id="cd00782">
    <property type="entry name" value="MutL_Trans"/>
    <property type="match status" value="1"/>
</dbReference>
<dbReference type="GO" id="GO:0005524">
    <property type="term" value="F:ATP binding"/>
    <property type="evidence" value="ECO:0007669"/>
    <property type="project" value="InterPro"/>
</dbReference>
<name>A0A1M6DBJ0_9FIRM</name>
<dbReference type="PROSITE" id="PS00058">
    <property type="entry name" value="DNA_MISMATCH_REPAIR_1"/>
    <property type="match status" value="1"/>
</dbReference>
<proteinExistence type="inferred from homology"/>
<comment type="function">
    <text evidence="4">This protein is involved in the repair of mismatches in DNA. It is required for dam-dependent methyl-directed DNA mismatch repair. May act as a 'molecular matchmaker', a protein that promotes the formation of a stable complex between two or more DNA-binding proteins in an ATP-dependent manner without itself being part of a final effector complex.</text>
</comment>
<dbReference type="InterPro" id="IPR020667">
    <property type="entry name" value="DNA_mismatch_repair_MutL"/>
</dbReference>
<dbReference type="InterPro" id="IPR002099">
    <property type="entry name" value="MutL/Mlh/PMS"/>
</dbReference>
<dbReference type="SMART" id="SM00853">
    <property type="entry name" value="MutL_C"/>
    <property type="match status" value="1"/>
</dbReference>
<dbReference type="Pfam" id="PF01119">
    <property type="entry name" value="DNA_mis_repair"/>
    <property type="match status" value="1"/>
</dbReference>
<evidence type="ECO:0000256" key="1">
    <source>
        <dbReference type="ARBA" id="ARBA00006082"/>
    </source>
</evidence>
<dbReference type="RefSeq" id="WP_073047664.1">
    <property type="nucleotide sequence ID" value="NZ_FQZL01000006.1"/>
</dbReference>
<organism evidence="7 8">
    <name type="scientific">Dethiosulfatibacter aminovorans DSM 17477</name>
    <dbReference type="NCBI Taxonomy" id="1121476"/>
    <lineage>
        <taxon>Bacteria</taxon>
        <taxon>Bacillati</taxon>
        <taxon>Bacillota</taxon>
        <taxon>Tissierellia</taxon>
        <taxon>Dethiosulfatibacter</taxon>
    </lineage>
</organism>
<dbReference type="AlphaFoldDB" id="A0A1M6DBJ0"/>
<dbReference type="Pfam" id="PF08676">
    <property type="entry name" value="MutL_C"/>
    <property type="match status" value="1"/>
</dbReference>
<dbReference type="InterPro" id="IPR038973">
    <property type="entry name" value="MutL/Mlh/Pms-like"/>
</dbReference>
<dbReference type="InterPro" id="IPR014790">
    <property type="entry name" value="MutL_C"/>
</dbReference>
<comment type="similarity">
    <text evidence="1 4">Belongs to the DNA mismatch repair MutL/HexB family.</text>
</comment>
<accession>A0A1M6DBJ0</accession>
<dbReference type="EMBL" id="FQZL01000006">
    <property type="protein sequence ID" value="SHI70627.1"/>
    <property type="molecule type" value="Genomic_DNA"/>
</dbReference>
<evidence type="ECO:0000259" key="6">
    <source>
        <dbReference type="SMART" id="SM01340"/>
    </source>
</evidence>
<dbReference type="Gene3D" id="3.30.1370.100">
    <property type="entry name" value="MutL, C-terminal domain, regulatory subdomain"/>
    <property type="match status" value="1"/>
</dbReference>
<dbReference type="SUPFAM" id="SSF54211">
    <property type="entry name" value="Ribosomal protein S5 domain 2-like"/>
    <property type="match status" value="1"/>
</dbReference>
<dbReference type="GO" id="GO:0140664">
    <property type="term" value="F:ATP-dependent DNA damage sensor activity"/>
    <property type="evidence" value="ECO:0007669"/>
    <property type="project" value="InterPro"/>
</dbReference>
<keyword evidence="8" id="KW-1185">Reference proteome</keyword>
<dbReference type="GO" id="GO:0016887">
    <property type="term" value="F:ATP hydrolysis activity"/>
    <property type="evidence" value="ECO:0007669"/>
    <property type="project" value="InterPro"/>
</dbReference>
<dbReference type="STRING" id="1121476.SAMN02745751_00851"/>
<gene>
    <name evidence="4" type="primary">mutL</name>
    <name evidence="7" type="ORF">SAMN02745751_00851</name>
</gene>
<keyword evidence="2 4" id="KW-0227">DNA damage</keyword>
<dbReference type="Gene3D" id="3.30.230.10">
    <property type="match status" value="1"/>
</dbReference>
<reference evidence="7 8" key="1">
    <citation type="submission" date="2016-11" db="EMBL/GenBank/DDBJ databases">
        <authorList>
            <person name="Jaros S."/>
            <person name="Januszkiewicz K."/>
            <person name="Wedrychowicz H."/>
        </authorList>
    </citation>
    <scope>NUCLEOTIDE SEQUENCE [LARGE SCALE GENOMIC DNA]</scope>
    <source>
        <strain evidence="7 8">DSM 17477</strain>
    </source>
</reference>
<dbReference type="Gene3D" id="3.30.1540.20">
    <property type="entry name" value="MutL, C-terminal domain, dimerisation subdomain"/>
    <property type="match status" value="1"/>
</dbReference>
<dbReference type="OrthoDB" id="9763467at2"/>
<dbReference type="InterPro" id="IPR037198">
    <property type="entry name" value="MutL_C_sf"/>
</dbReference>
<dbReference type="SUPFAM" id="SSF118116">
    <property type="entry name" value="DNA mismatch repair protein MutL"/>
    <property type="match status" value="1"/>
</dbReference>
<evidence type="ECO:0000313" key="8">
    <source>
        <dbReference type="Proteomes" id="UP000184052"/>
    </source>
</evidence>
<dbReference type="InterPro" id="IPR020568">
    <property type="entry name" value="Ribosomal_Su5_D2-typ_SF"/>
</dbReference>
<dbReference type="Proteomes" id="UP000184052">
    <property type="component" value="Unassembled WGS sequence"/>
</dbReference>
<dbReference type="InterPro" id="IPR042120">
    <property type="entry name" value="MutL_C_dimsub"/>
</dbReference>
<dbReference type="HAMAP" id="MF_00149">
    <property type="entry name" value="DNA_mis_repair"/>
    <property type="match status" value="1"/>
</dbReference>
<evidence type="ECO:0000259" key="5">
    <source>
        <dbReference type="SMART" id="SM00853"/>
    </source>
</evidence>
<dbReference type="Pfam" id="PF13589">
    <property type="entry name" value="HATPase_c_3"/>
    <property type="match status" value="1"/>
</dbReference>
<sequence length="687" mass="77859">MSKIKLLDEKTIDKIAAGEVVERPFSVVKELVENSIDSLADEIVVEIKNGGKSYIRITDNGSGISNDDIGISVLRHATSKIRTVSDLYSLDTLGFRGEALSSISAVSKFELTSKTEGEEMGKTVKISGGTTISEQFTGAPNGTTVIVRDLFYNIPARKKFLKTDKSEGSAITDLITRLSLINTDISFKLIRDGKIIHTTPKNTTELNVISSILGSDFSRSLMEIEYSSDMVDVRGYITNLNYYRANRKMQLIYVNDRFIIDKDISSSIEKAYSTMLPKGKFPGFILYINLDPSEIDVNIHPQKSKIKFNDMKFLEDLLYSLISKKLRSRFLTKSAQKKTSLNQSGTSNISSNRVSEQIKVFTPEEISDGFILNPADFADNMLVDTSDSQNLKSCNKKTVETSEISTVISGENEEICSNENSVVRQEEISDDVSYIEGHCLLNDNLNYGNNQVDLRIHEDGCRDEFKVQIEEDIENSDNIIILENNEDNPYNMVYKELSYIGALFDSYLIFEDRINGNMFLMDQHAAHERINYERFINQFNSSDIRVQNLLVPELIHLDIKEYDKVLDNLETYAELGFEVENFGSKTIRISALPFIFTGGDIKRIFYDILDNMDLKKTEGNMGDYLNKLIKKACVASIKAGDRLDKTEVDNLLNELSKCRSPFTCPHGRPIWIRYSRHEIEKSFNRIN</sequence>
<dbReference type="GO" id="GO:0032300">
    <property type="term" value="C:mismatch repair complex"/>
    <property type="evidence" value="ECO:0007669"/>
    <property type="project" value="InterPro"/>
</dbReference>
<dbReference type="PANTHER" id="PTHR10073:SF12">
    <property type="entry name" value="DNA MISMATCH REPAIR PROTEIN MLH1"/>
    <property type="match status" value="1"/>
</dbReference>
<feature type="domain" description="MutL C-terminal dimerisation" evidence="5">
    <location>
        <begin position="499"/>
        <end position="643"/>
    </location>
</feature>
<dbReference type="Gene3D" id="3.30.565.10">
    <property type="entry name" value="Histidine kinase-like ATPase, C-terminal domain"/>
    <property type="match status" value="1"/>
</dbReference>
<dbReference type="CDD" id="cd16926">
    <property type="entry name" value="HATPase_MutL-MLH-PMS-like"/>
    <property type="match status" value="1"/>
</dbReference>
<dbReference type="GO" id="GO:0030983">
    <property type="term" value="F:mismatched DNA binding"/>
    <property type="evidence" value="ECO:0007669"/>
    <property type="project" value="InterPro"/>
</dbReference>
<keyword evidence="3 4" id="KW-0234">DNA repair</keyword>
<dbReference type="SMART" id="SM01340">
    <property type="entry name" value="DNA_mis_repair"/>
    <property type="match status" value="1"/>
</dbReference>
<dbReference type="InterPro" id="IPR036890">
    <property type="entry name" value="HATPase_C_sf"/>
</dbReference>